<dbReference type="AlphaFoldDB" id="A0A016V719"/>
<gene>
    <name evidence="1" type="primary">Acey_s0017.g3397</name>
    <name evidence="1" type="ORF">Y032_0017g3397</name>
</gene>
<proteinExistence type="predicted"/>
<evidence type="ECO:0000313" key="1">
    <source>
        <dbReference type="EMBL" id="EYC22513.1"/>
    </source>
</evidence>
<organism evidence="1 2">
    <name type="scientific">Ancylostoma ceylanicum</name>
    <dbReference type="NCBI Taxonomy" id="53326"/>
    <lineage>
        <taxon>Eukaryota</taxon>
        <taxon>Metazoa</taxon>
        <taxon>Ecdysozoa</taxon>
        <taxon>Nematoda</taxon>
        <taxon>Chromadorea</taxon>
        <taxon>Rhabditida</taxon>
        <taxon>Rhabditina</taxon>
        <taxon>Rhabditomorpha</taxon>
        <taxon>Strongyloidea</taxon>
        <taxon>Ancylostomatidae</taxon>
        <taxon>Ancylostomatinae</taxon>
        <taxon>Ancylostoma</taxon>
    </lineage>
</organism>
<dbReference type="EMBL" id="JARK01001353">
    <property type="protein sequence ID" value="EYC22513.1"/>
    <property type="molecule type" value="Genomic_DNA"/>
</dbReference>
<reference evidence="2" key="1">
    <citation type="journal article" date="2015" name="Nat. Genet.">
        <title>The genome and transcriptome of the zoonotic hookworm Ancylostoma ceylanicum identify infection-specific gene families.</title>
        <authorList>
            <person name="Schwarz E.M."/>
            <person name="Hu Y."/>
            <person name="Antoshechkin I."/>
            <person name="Miller M.M."/>
            <person name="Sternberg P.W."/>
            <person name="Aroian R.V."/>
        </authorList>
    </citation>
    <scope>NUCLEOTIDE SEQUENCE</scope>
    <source>
        <strain evidence="2">HY135</strain>
    </source>
</reference>
<protein>
    <submittedName>
        <fullName evidence="1">Uncharacterized protein</fullName>
    </submittedName>
</protein>
<dbReference type="Proteomes" id="UP000024635">
    <property type="component" value="Unassembled WGS sequence"/>
</dbReference>
<sequence>MQKVTKIFEVDGLLINQPMVIGVTPVSWCIVEPLDHTRQRGPHFWPQHLRQTCPQSHQECVACLYAITEREKL</sequence>
<keyword evidence="2" id="KW-1185">Reference proteome</keyword>
<evidence type="ECO:0000313" key="2">
    <source>
        <dbReference type="Proteomes" id="UP000024635"/>
    </source>
</evidence>
<accession>A0A016V719</accession>
<comment type="caution">
    <text evidence="1">The sequence shown here is derived from an EMBL/GenBank/DDBJ whole genome shotgun (WGS) entry which is preliminary data.</text>
</comment>
<name>A0A016V719_9BILA</name>